<dbReference type="InterPro" id="IPR007685">
    <property type="entry name" value="RelA_SpoT"/>
</dbReference>
<evidence type="ECO:0000259" key="3">
    <source>
        <dbReference type="PROSITE" id="PS50222"/>
    </source>
</evidence>
<reference evidence="5" key="1">
    <citation type="journal article" date="2016" name="Nat. Commun.">
        <title>The Gonium pectorale genome demonstrates co-option of cell cycle regulation during the evolution of multicellularity.</title>
        <authorList>
            <person name="Hanschen E.R."/>
            <person name="Marriage T.N."/>
            <person name="Ferris P.J."/>
            <person name="Hamaji T."/>
            <person name="Toyoda A."/>
            <person name="Fujiyama A."/>
            <person name="Neme R."/>
            <person name="Noguchi H."/>
            <person name="Minakuchi Y."/>
            <person name="Suzuki M."/>
            <person name="Kawai-Toyooka H."/>
            <person name="Smith D.R."/>
            <person name="Sparks H."/>
            <person name="Anderson J."/>
            <person name="Bakaric R."/>
            <person name="Luria V."/>
            <person name="Karger A."/>
            <person name="Kirschner M.W."/>
            <person name="Durand P.M."/>
            <person name="Michod R.E."/>
            <person name="Nozaki H."/>
            <person name="Olson B.J."/>
        </authorList>
    </citation>
    <scope>NUCLEOTIDE SEQUENCE [LARGE SCALE GENOMIC DNA]</scope>
    <source>
        <strain evidence="5">NIES-2863</strain>
    </source>
</reference>
<evidence type="ECO:0000313" key="5">
    <source>
        <dbReference type="Proteomes" id="UP000075714"/>
    </source>
</evidence>
<dbReference type="Proteomes" id="UP000075714">
    <property type="component" value="Unassembled WGS sequence"/>
</dbReference>
<dbReference type="AlphaFoldDB" id="A0A150GV08"/>
<dbReference type="CDD" id="cd05399">
    <property type="entry name" value="NT_Rel-Spo_like"/>
    <property type="match status" value="1"/>
</dbReference>
<feature type="compositionally biased region" description="Low complexity" evidence="2">
    <location>
        <begin position="575"/>
        <end position="590"/>
    </location>
</feature>
<evidence type="ECO:0000256" key="1">
    <source>
        <dbReference type="ARBA" id="ARBA00022837"/>
    </source>
</evidence>
<dbReference type="InterPro" id="IPR011992">
    <property type="entry name" value="EF-hand-dom_pair"/>
</dbReference>
<gene>
    <name evidence="4" type="ORF">GPECTOR_7g978</name>
</gene>
<feature type="region of interest" description="Disordered" evidence="2">
    <location>
        <begin position="555"/>
        <end position="595"/>
    </location>
</feature>
<dbReference type="Pfam" id="PF13328">
    <property type="entry name" value="HD_4"/>
    <property type="match status" value="1"/>
</dbReference>
<dbReference type="InterPro" id="IPR018247">
    <property type="entry name" value="EF_Hand_1_Ca_BS"/>
</dbReference>
<feature type="region of interest" description="Disordered" evidence="2">
    <location>
        <begin position="1"/>
        <end position="49"/>
    </location>
</feature>
<dbReference type="PROSITE" id="PS00018">
    <property type="entry name" value="EF_HAND_1"/>
    <property type="match status" value="2"/>
</dbReference>
<feature type="region of interest" description="Disordered" evidence="2">
    <location>
        <begin position="486"/>
        <end position="525"/>
    </location>
</feature>
<dbReference type="Pfam" id="PF04607">
    <property type="entry name" value="RelA_SpoT"/>
    <property type="match status" value="1"/>
</dbReference>
<proteinExistence type="predicted"/>
<organism evidence="4 5">
    <name type="scientific">Gonium pectorale</name>
    <name type="common">Green alga</name>
    <dbReference type="NCBI Taxonomy" id="33097"/>
    <lineage>
        <taxon>Eukaryota</taxon>
        <taxon>Viridiplantae</taxon>
        <taxon>Chlorophyta</taxon>
        <taxon>core chlorophytes</taxon>
        <taxon>Chlorophyceae</taxon>
        <taxon>CS clade</taxon>
        <taxon>Chlamydomonadales</taxon>
        <taxon>Volvocaceae</taxon>
        <taxon>Gonium</taxon>
    </lineage>
</organism>
<protein>
    <recommendedName>
        <fullName evidence="3">EF-hand domain-containing protein</fullName>
    </recommendedName>
</protein>
<feature type="region of interest" description="Disordered" evidence="2">
    <location>
        <begin position="730"/>
        <end position="776"/>
    </location>
</feature>
<dbReference type="SMART" id="SM00954">
    <property type="entry name" value="RelA_SpoT"/>
    <property type="match status" value="1"/>
</dbReference>
<feature type="compositionally biased region" description="Low complexity" evidence="2">
    <location>
        <begin position="113"/>
        <end position="127"/>
    </location>
</feature>
<feature type="domain" description="EF-hand" evidence="3">
    <location>
        <begin position="664"/>
        <end position="699"/>
    </location>
</feature>
<dbReference type="Pfam" id="PF13499">
    <property type="entry name" value="EF-hand_7"/>
    <property type="match status" value="1"/>
</dbReference>
<accession>A0A150GV08</accession>
<dbReference type="PANTHER" id="PTHR21262">
    <property type="entry name" value="GUANOSINE-3',5'-BIS DIPHOSPHATE 3'-PYROPHOSPHOHYDROLASE"/>
    <property type="match status" value="1"/>
</dbReference>
<dbReference type="SUPFAM" id="SSF109604">
    <property type="entry name" value="HD-domain/PDEase-like"/>
    <property type="match status" value="1"/>
</dbReference>
<dbReference type="Gene3D" id="1.10.3210.10">
    <property type="entry name" value="Hypothetical protein af1432"/>
    <property type="match status" value="1"/>
</dbReference>
<dbReference type="EMBL" id="LSYV01000008">
    <property type="protein sequence ID" value="KXZ53528.1"/>
    <property type="molecule type" value="Genomic_DNA"/>
</dbReference>
<feature type="region of interest" description="Disordered" evidence="2">
    <location>
        <begin position="100"/>
        <end position="127"/>
    </location>
</feature>
<dbReference type="GO" id="GO:0005509">
    <property type="term" value="F:calcium ion binding"/>
    <property type="evidence" value="ECO:0007669"/>
    <property type="project" value="InterPro"/>
</dbReference>
<keyword evidence="1" id="KW-0106">Calcium</keyword>
<evidence type="ECO:0000313" key="4">
    <source>
        <dbReference type="EMBL" id="KXZ53528.1"/>
    </source>
</evidence>
<dbReference type="SUPFAM" id="SSF81301">
    <property type="entry name" value="Nucleotidyltransferase"/>
    <property type="match status" value="2"/>
</dbReference>
<dbReference type="Gene3D" id="3.30.460.10">
    <property type="entry name" value="Beta Polymerase, domain 2"/>
    <property type="match status" value="1"/>
</dbReference>
<dbReference type="Gene3D" id="1.10.238.10">
    <property type="entry name" value="EF-hand"/>
    <property type="match status" value="1"/>
</dbReference>
<dbReference type="CDD" id="cd00051">
    <property type="entry name" value="EFh"/>
    <property type="match status" value="1"/>
</dbReference>
<feature type="compositionally biased region" description="Low complexity" evidence="2">
    <location>
        <begin position="490"/>
        <end position="512"/>
    </location>
</feature>
<dbReference type="STRING" id="33097.A0A150GV08"/>
<dbReference type="SUPFAM" id="SSF47473">
    <property type="entry name" value="EF-hand"/>
    <property type="match status" value="1"/>
</dbReference>
<dbReference type="PROSITE" id="PS50222">
    <property type="entry name" value="EF_HAND_2"/>
    <property type="match status" value="2"/>
</dbReference>
<dbReference type="OrthoDB" id="427950at2759"/>
<feature type="compositionally biased region" description="Basic and acidic residues" evidence="2">
    <location>
        <begin position="730"/>
        <end position="760"/>
    </location>
</feature>
<comment type="caution">
    <text evidence="4">The sequence shown here is derived from an EMBL/GenBank/DDBJ whole genome shotgun (WGS) entry which is preliminary data.</text>
</comment>
<evidence type="ECO:0000256" key="2">
    <source>
        <dbReference type="SAM" id="MobiDB-lite"/>
    </source>
</evidence>
<dbReference type="InterPro" id="IPR002048">
    <property type="entry name" value="EF_hand_dom"/>
</dbReference>
<dbReference type="PANTHER" id="PTHR21262:SF12">
    <property type="entry name" value="GTP DIPHOSPHOKINASE CRSH, CHLOROPLASTIC-RELATED"/>
    <property type="match status" value="1"/>
</dbReference>
<dbReference type="GO" id="GO:0015969">
    <property type="term" value="P:guanosine tetraphosphate metabolic process"/>
    <property type="evidence" value="ECO:0007669"/>
    <property type="project" value="InterPro"/>
</dbReference>
<sequence length="776" mass="80460">MAQLATAWAEVSSRLTPGTPLTTSRGMAAAADMTAPPAPSGGGGSAEATHGRATAVGGCADGGSAASGGGRLGEAAAPAQLAVPDRGSLAALQQVPPLSSQLAAAPHHHAHHQQQQQQQHQHQQQQQHFEAIITALKLALSSLQACPPRADGRTPATRAVQLASSLADLVAAGLPLDADSLCAGVVAEAAALGALGHERIEAALGRGVAALVHDMLRVRQAPRRIELLDDEGASAVREWCLAFHDVRACVVEVVNCWDELQHMGAMPLFEQQALALEALQICAPLGHALGLGPLSTMMEDACLKVLFPDSYAATSSWLRGLMAPAEEGLFAAQQARQCGSGVGSKGGFKALLSELEGNLEFGQLAGGLVVKARAKSLFSVMKKLLHLGDMAKGGRSREELYDLLGMRAIVQPADFLPPGEAEAAATRACYIVQEVACRLWRPLPGRSKDYIVAPKANGYQSIHLTLELSRADVVFGGAAAAGRGTGGAAAAGSDPLSDFTCSSSSSDEGNSPSRDRWQQPPLPAAASAATSVAAAAASPDISAFTGFSSVNTFSSVSSYDAPPEPAGLGPGKGPGAAPARGLPSAASSASGGSGDGSAVPLYLELQIRTSAMDKAAESGDASHALYKGGLDARTARQLQLFSLDGSVDEGDEGGPLLIGLPHRDAVAAAEQLFRALDANGDGRLSLGEVRQALADLASPASERDAAALVAALDANGDGNVSCEEFVDGLRRATEQQQDRERERREREEEEQERARRERAAARRRQQPQWPQWPQRL</sequence>
<feature type="compositionally biased region" description="Polar residues" evidence="2">
    <location>
        <begin position="767"/>
        <end position="776"/>
    </location>
</feature>
<feature type="compositionally biased region" description="Polar residues" evidence="2">
    <location>
        <begin position="13"/>
        <end position="25"/>
    </location>
</feature>
<dbReference type="InterPro" id="IPR043519">
    <property type="entry name" value="NT_sf"/>
</dbReference>
<keyword evidence="5" id="KW-1185">Reference proteome</keyword>
<dbReference type="SMART" id="SM00054">
    <property type="entry name" value="EFh"/>
    <property type="match status" value="2"/>
</dbReference>
<name>A0A150GV08_GONPE</name>
<feature type="domain" description="EF-hand" evidence="3">
    <location>
        <begin position="700"/>
        <end position="735"/>
    </location>
</feature>